<dbReference type="EMBL" id="JPOS01000079">
    <property type="protein sequence ID" value="KGE86387.1"/>
    <property type="molecule type" value="Genomic_DNA"/>
</dbReference>
<dbReference type="GO" id="GO:0016020">
    <property type="term" value="C:membrane"/>
    <property type="evidence" value="ECO:0007669"/>
    <property type="project" value="InterPro"/>
</dbReference>
<protein>
    <recommendedName>
        <fullName evidence="3">PDZ domain-containing protein</fullName>
    </recommendedName>
</protein>
<proteinExistence type="predicted"/>
<dbReference type="Pfam" id="PF18962">
    <property type="entry name" value="Por_Secre_tail"/>
    <property type="match status" value="1"/>
</dbReference>
<dbReference type="InterPro" id="IPR036034">
    <property type="entry name" value="PDZ_sf"/>
</dbReference>
<dbReference type="Gene3D" id="2.30.42.10">
    <property type="match status" value="2"/>
</dbReference>
<evidence type="ECO:0000259" key="3">
    <source>
        <dbReference type="PROSITE" id="PS50106"/>
    </source>
</evidence>
<reference evidence="4 5" key="1">
    <citation type="journal article" date="2014" name="Int. J. Syst. Evol. Microbiol.">
        <title>Phaeodactylibacter xiamenensis gen. nov., sp. nov., a member of the family Saprospiraceae isolated from the marine alga Phaeodactylum tricornutum.</title>
        <authorList>
            <person name="Chen Z.Jr."/>
            <person name="Lei X."/>
            <person name="Lai Q."/>
            <person name="Li Y."/>
            <person name="Zhang B."/>
            <person name="Zhang J."/>
            <person name="Zhang H."/>
            <person name="Yang L."/>
            <person name="Zheng W."/>
            <person name="Tian Y."/>
            <person name="Yu Z."/>
            <person name="Xu H.Jr."/>
            <person name="Zheng T."/>
        </authorList>
    </citation>
    <scope>NUCLEOTIDE SEQUENCE [LARGE SCALE GENOMIC DNA]</scope>
    <source>
        <strain evidence="4 5">KD52</strain>
    </source>
</reference>
<dbReference type="PROSITE" id="PS50106">
    <property type="entry name" value="PDZ"/>
    <property type="match status" value="1"/>
</dbReference>
<dbReference type="Proteomes" id="UP000029736">
    <property type="component" value="Unassembled WGS sequence"/>
</dbReference>
<dbReference type="SMART" id="SM00228">
    <property type="entry name" value="PDZ"/>
    <property type="match status" value="2"/>
</dbReference>
<dbReference type="PANTHER" id="PTHR42837">
    <property type="entry name" value="REGULATOR OF SIGMA-E PROTEASE RSEP"/>
    <property type="match status" value="1"/>
</dbReference>
<organism evidence="4 5">
    <name type="scientific">Phaeodactylibacter xiamenensis</name>
    <dbReference type="NCBI Taxonomy" id="1524460"/>
    <lineage>
        <taxon>Bacteria</taxon>
        <taxon>Pseudomonadati</taxon>
        <taxon>Bacteroidota</taxon>
        <taxon>Saprospiria</taxon>
        <taxon>Saprospirales</taxon>
        <taxon>Haliscomenobacteraceae</taxon>
        <taxon>Phaeodactylibacter</taxon>
    </lineage>
</organism>
<dbReference type="STRING" id="1524460.IX84_21570"/>
<feature type="chain" id="PRO_5001947627" description="PDZ domain-containing protein" evidence="2">
    <location>
        <begin position="26"/>
        <end position="440"/>
    </location>
</feature>
<dbReference type="GO" id="GO:0004222">
    <property type="term" value="F:metalloendopeptidase activity"/>
    <property type="evidence" value="ECO:0007669"/>
    <property type="project" value="InterPro"/>
</dbReference>
<accession>A0A098S5C8</accession>
<dbReference type="AlphaFoldDB" id="A0A098S5C8"/>
<dbReference type="SUPFAM" id="SSF50156">
    <property type="entry name" value="PDZ domain-like"/>
    <property type="match status" value="2"/>
</dbReference>
<dbReference type="PANTHER" id="PTHR42837:SF2">
    <property type="entry name" value="MEMBRANE METALLOPROTEASE ARASP2, CHLOROPLASTIC-RELATED"/>
    <property type="match status" value="1"/>
</dbReference>
<dbReference type="OrthoDB" id="9781273at2"/>
<name>A0A098S5C8_9BACT</name>
<dbReference type="NCBIfam" id="TIGR04183">
    <property type="entry name" value="Por_Secre_tail"/>
    <property type="match status" value="1"/>
</dbReference>
<dbReference type="Pfam" id="PF13180">
    <property type="entry name" value="PDZ_2"/>
    <property type="match status" value="2"/>
</dbReference>
<feature type="domain" description="PDZ" evidence="3">
    <location>
        <begin position="235"/>
        <end position="295"/>
    </location>
</feature>
<keyword evidence="2" id="KW-0732">Signal</keyword>
<keyword evidence="5" id="KW-1185">Reference proteome</keyword>
<dbReference type="InterPro" id="IPR026444">
    <property type="entry name" value="Secre_tail"/>
</dbReference>
<sequence length="440" mass="47873">MKKQFTYLFMAACAFCLVLSTPLQAQEGDRSITVIKTVTHEDGTVTTVKKRLSGDEDPEAYLETLTEDEGAVSVDIQVVMGEEPSGEADDEPVLFFRRANSDDENEEIEEVRIFMNGDAGDFTKVIEERIRGPHPNSRTKKVKAVKAFLGIYPGSTDDNAGVAVRGVVDGTGAQVGGIQKGDVIQSIAGYATNGTYGLSGVLQKLEPGQQVEVQVLRDGQPQTLSVVLGEKEYMRTVLNEDREPCDVFIGVYVGGTGANGEGVQVTNIIGGTPAEEYGVQPGDVILAMDGVKVNGNAELLKERNKHEPGDEFMLTINRGGMIKDLGAKFYLCERVEEEVPAIVEETMDVPESTLELGNYRAFPNPSYGLIRVQFAAEEAPVSVQITDVSGRVVYQQQLNQFDGYFDEEIDLSGATPGNLFLTIQQDGKLTTKQLLLINRV</sequence>
<evidence type="ECO:0000256" key="1">
    <source>
        <dbReference type="ARBA" id="ARBA00001947"/>
    </source>
</evidence>
<evidence type="ECO:0000313" key="4">
    <source>
        <dbReference type="EMBL" id="KGE86387.1"/>
    </source>
</evidence>
<evidence type="ECO:0000256" key="2">
    <source>
        <dbReference type="SAM" id="SignalP"/>
    </source>
</evidence>
<dbReference type="InterPro" id="IPR004387">
    <property type="entry name" value="Pept_M50_Zn"/>
</dbReference>
<evidence type="ECO:0000313" key="5">
    <source>
        <dbReference type="Proteomes" id="UP000029736"/>
    </source>
</evidence>
<gene>
    <name evidence="4" type="ORF">IX84_21570</name>
</gene>
<comment type="caution">
    <text evidence="4">The sequence shown here is derived from an EMBL/GenBank/DDBJ whole genome shotgun (WGS) entry which is preliminary data.</text>
</comment>
<feature type="signal peptide" evidence="2">
    <location>
        <begin position="1"/>
        <end position="25"/>
    </location>
</feature>
<dbReference type="RefSeq" id="WP_044225168.1">
    <property type="nucleotide sequence ID" value="NZ_JBKAGJ010000010.1"/>
</dbReference>
<dbReference type="GO" id="GO:0006508">
    <property type="term" value="P:proteolysis"/>
    <property type="evidence" value="ECO:0007669"/>
    <property type="project" value="InterPro"/>
</dbReference>
<dbReference type="InterPro" id="IPR001478">
    <property type="entry name" value="PDZ"/>
</dbReference>
<comment type="cofactor">
    <cofactor evidence="1">
        <name>Zn(2+)</name>
        <dbReference type="ChEBI" id="CHEBI:29105"/>
    </cofactor>
</comment>